<feature type="non-terminal residue" evidence="2">
    <location>
        <position position="179"/>
    </location>
</feature>
<evidence type="ECO:0000259" key="1">
    <source>
        <dbReference type="PROSITE" id="PS50041"/>
    </source>
</evidence>
<dbReference type="Pfam" id="PF00059">
    <property type="entry name" value="Lectin_C"/>
    <property type="match status" value="1"/>
</dbReference>
<proteinExistence type="predicted"/>
<dbReference type="CDD" id="cd00037">
    <property type="entry name" value="CLECT"/>
    <property type="match status" value="1"/>
</dbReference>
<name>A0A443S055_9ACAR</name>
<dbReference type="SMART" id="SM00034">
    <property type="entry name" value="CLECT"/>
    <property type="match status" value="1"/>
</dbReference>
<dbReference type="InterPro" id="IPR016186">
    <property type="entry name" value="C-type_lectin-like/link_sf"/>
</dbReference>
<dbReference type="STRING" id="299467.A0A443S055"/>
<protein>
    <submittedName>
        <fullName evidence="2">Aggrecan core protein-like protein</fullName>
    </submittedName>
</protein>
<dbReference type="PANTHER" id="PTHR22803">
    <property type="entry name" value="MANNOSE, PHOSPHOLIPASE, LECTIN RECEPTOR RELATED"/>
    <property type="match status" value="1"/>
</dbReference>
<dbReference type="Proteomes" id="UP000288716">
    <property type="component" value="Unassembled WGS sequence"/>
</dbReference>
<reference evidence="2 3" key="1">
    <citation type="journal article" date="2018" name="Gigascience">
        <title>Genomes of trombidid mites reveal novel predicted allergens and laterally-transferred genes associated with secondary metabolism.</title>
        <authorList>
            <person name="Dong X."/>
            <person name="Chaisiri K."/>
            <person name="Xia D."/>
            <person name="Armstrong S.D."/>
            <person name="Fang Y."/>
            <person name="Donnelly M.J."/>
            <person name="Kadowaki T."/>
            <person name="McGarry J.W."/>
            <person name="Darby A.C."/>
            <person name="Makepeace B.L."/>
        </authorList>
    </citation>
    <scope>NUCLEOTIDE SEQUENCE [LARGE SCALE GENOMIC DNA]</scope>
    <source>
        <strain evidence="2">UoL-UT</strain>
    </source>
</reference>
<dbReference type="InterPro" id="IPR001304">
    <property type="entry name" value="C-type_lectin-like"/>
</dbReference>
<dbReference type="EMBL" id="NCKV01015073">
    <property type="protein sequence ID" value="RWS20863.1"/>
    <property type="molecule type" value="Genomic_DNA"/>
</dbReference>
<dbReference type="SUPFAM" id="SSF56436">
    <property type="entry name" value="C-type lectin-like"/>
    <property type="match status" value="1"/>
</dbReference>
<keyword evidence="3" id="KW-1185">Reference proteome</keyword>
<dbReference type="OrthoDB" id="6409202at2759"/>
<dbReference type="VEuPathDB" id="VectorBase:LDEU011177"/>
<comment type="caution">
    <text evidence="2">The sequence shown here is derived from an EMBL/GenBank/DDBJ whole genome shotgun (WGS) entry which is preliminary data.</text>
</comment>
<dbReference type="PROSITE" id="PS50041">
    <property type="entry name" value="C_TYPE_LECTIN_2"/>
    <property type="match status" value="1"/>
</dbReference>
<dbReference type="Gene3D" id="3.10.100.10">
    <property type="entry name" value="Mannose-Binding Protein A, subunit A"/>
    <property type="match status" value="1"/>
</dbReference>
<evidence type="ECO:0000313" key="2">
    <source>
        <dbReference type="EMBL" id="RWS20863.1"/>
    </source>
</evidence>
<gene>
    <name evidence="2" type="ORF">B4U80_11991</name>
</gene>
<dbReference type="AlphaFoldDB" id="A0A443S055"/>
<accession>A0A443S055</accession>
<sequence>MYAQSNNTGAVWYENLRKCETMNATLVTVKSKEENDFLFNWIKNDTLYYWLSAQRVNTTAQFKWIDGSNLTYSNWKSGQPDQLNTKNALCLDMYSEDGEWYDFACNNKGFDIFGQMCEKEINEQYQHFKRTSLNSALNKEIKDIQHEIEALKQSLHINELNEKKRYEEIHVKLSKVFDN</sequence>
<dbReference type="InterPro" id="IPR016187">
    <property type="entry name" value="CTDL_fold"/>
</dbReference>
<dbReference type="InterPro" id="IPR050111">
    <property type="entry name" value="C-type_lectin/snaclec_domain"/>
</dbReference>
<evidence type="ECO:0000313" key="3">
    <source>
        <dbReference type="Proteomes" id="UP000288716"/>
    </source>
</evidence>
<feature type="domain" description="C-type lectin" evidence="1">
    <location>
        <begin position="1"/>
        <end position="108"/>
    </location>
</feature>
<organism evidence="2 3">
    <name type="scientific">Leptotrombidium deliense</name>
    <dbReference type="NCBI Taxonomy" id="299467"/>
    <lineage>
        <taxon>Eukaryota</taxon>
        <taxon>Metazoa</taxon>
        <taxon>Ecdysozoa</taxon>
        <taxon>Arthropoda</taxon>
        <taxon>Chelicerata</taxon>
        <taxon>Arachnida</taxon>
        <taxon>Acari</taxon>
        <taxon>Acariformes</taxon>
        <taxon>Trombidiformes</taxon>
        <taxon>Prostigmata</taxon>
        <taxon>Anystina</taxon>
        <taxon>Parasitengona</taxon>
        <taxon>Trombiculoidea</taxon>
        <taxon>Trombiculidae</taxon>
        <taxon>Leptotrombidium</taxon>
    </lineage>
</organism>